<dbReference type="GO" id="GO:0016020">
    <property type="term" value="C:membrane"/>
    <property type="evidence" value="ECO:0007669"/>
    <property type="project" value="UniProtKB-UniRule"/>
</dbReference>
<dbReference type="EMBL" id="JACJJG010000041">
    <property type="protein sequence ID" value="MBM6673882.1"/>
    <property type="molecule type" value="Genomic_DNA"/>
</dbReference>
<evidence type="ECO:0000256" key="1">
    <source>
        <dbReference type="PROSITE-ProRule" id="PRU00473"/>
    </source>
</evidence>
<feature type="signal peptide" evidence="3">
    <location>
        <begin position="1"/>
        <end position="19"/>
    </location>
</feature>
<dbReference type="Pfam" id="PF00691">
    <property type="entry name" value="OmpA"/>
    <property type="match status" value="1"/>
</dbReference>
<feature type="domain" description="OmpA-like" evidence="4">
    <location>
        <begin position="270"/>
        <end position="380"/>
    </location>
</feature>
<gene>
    <name evidence="5" type="ORF">H6A34_08335</name>
</gene>
<dbReference type="PROSITE" id="PS51123">
    <property type="entry name" value="OMPA_2"/>
    <property type="match status" value="1"/>
</dbReference>
<feature type="coiled-coil region" evidence="2">
    <location>
        <begin position="231"/>
        <end position="265"/>
    </location>
</feature>
<dbReference type="PANTHER" id="PTHR30329:SF21">
    <property type="entry name" value="LIPOPROTEIN YIAD-RELATED"/>
    <property type="match status" value="1"/>
</dbReference>
<organism evidence="5 6">
    <name type="scientific">Marseilla massiliensis</name>
    <dbReference type="NCBI Taxonomy" id="1841864"/>
    <lineage>
        <taxon>Bacteria</taxon>
        <taxon>Pseudomonadati</taxon>
        <taxon>Bacteroidota</taxon>
        <taxon>Bacteroidia</taxon>
        <taxon>Bacteroidales</taxon>
        <taxon>Prevotellaceae</taxon>
        <taxon>Marseilla</taxon>
    </lineage>
</organism>
<comment type="caution">
    <text evidence="5">The sequence shown here is derived from an EMBL/GenBank/DDBJ whole genome shotgun (WGS) entry which is preliminary data.</text>
</comment>
<keyword evidence="6" id="KW-1185">Reference proteome</keyword>
<evidence type="ECO:0000313" key="6">
    <source>
        <dbReference type="Proteomes" id="UP000706891"/>
    </source>
</evidence>
<dbReference type="InterPro" id="IPR006665">
    <property type="entry name" value="OmpA-like"/>
</dbReference>
<dbReference type="CDD" id="cd07185">
    <property type="entry name" value="OmpA_C-like"/>
    <property type="match status" value="1"/>
</dbReference>
<keyword evidence="3" id="KW-0732">Signal</keyword>
<reference evidence="5" key="2">
    <citation type="journal article" date="2021" name="Sci. Rep.">
        <title>The distribution of antibiotic resistance genes in chicken gut microbiota commensals.</title>
        <authorList>
            <person name="Juricova H."/>
            <person name="Matiasovicova J."/>
            <person name="Kubasova T."/>
            <person name="Cejkova D."/>
            <person name="Rychlik I."/>
        </authorList>
    </citation>
    <scope>NUCLEOTIDE SEQUENCE</scope>
    <source>
        <strain evidence="5">An824</strain>
    </source>
</reference>
<name>A0A938WTP5_9BACT</name>
<keyword evidence="1" id="KW-0472">Membrane</keyword>
<dbReference type="Proteomes" id="UP000706891">
    <property type="component" value="Unassembled WGS sequence"/>
</dbReference>
<dbReference type="InterPro" id="IPR036737">
    <property type="entry name" value="OmpA-like_sf"/>
</dbReference>
<dbReference type="InterPro" id="IPR050330">
    <property type="entry name" value="Bact_OuterMem_StrucFunc"/>
</dbReference>
<dbReference type="PANTHER" id="PTHR30329">
    <property type="entry name" value="STATOR ELEMENT OF FLAGELLAR MOTOR COMPLEX"/>
    <property type="match status" value="1"/>
</dbReference>
<evidence type="ECO:0000313" key="5">
    <source>
        <dbReference type="EMBL" id="MBM6673882.1"/>
    </source>
</evidence>
<feature type="chain" id="PRO_5037368301" evidence="3">
    <location>
        <begin position="20"/>
        <end position="380"/>
    </location>
</feature>
<reference evidence="5" key="1">
    <citation type="submission" date="2020-08" db="EMBL/GenBank/DDBJ databases">
        <authorList>
            <person name="Cejkova D."/>
            <person name="Kubasova T."/>
            <person name="Jahodarova E."/>
            <person name="Rychlik I."/>
        </authorList>
    </citation>
    <scope>NUCLEOTIDE SEQUENCE</scope>
    <source>
        <strain evidence="5">An824</strain>
    </source>
</reference>
<dbReference type="Gene3D" id="3.30.1330.60">
    <property type="entry name" value="OmpA-like domain"/>
    <property type="match status" value="1"/>
</dbReference>
<dbReference type="AlphaFoldDB" id="A0A938WTP5"/>
<accession>A0A938WTP5</accession>
<dbReference type="RefSeq" id="WP_021948435.1">
    <property type="nucleotide sequence ID" value="NZ_JACJJG010000041.1"/>
</dbReference>
<evidence type="ECO:0000259" key="4">
    <source>
        <dbReference type="PROSITE" id="PS51123"/>
    </source>
</evidence>
<proteinExistence type="predicted"/>
<evidence type="ECO:0000256" key="2">
    <source>
        <dbReference type="SAM" id="Coils"/>
    </source>
</evidence>
<sequence>MKKLFIALIFACVSVTGMAQNADITEKYSVATNSFWSNWFIQGGVTWEAWYGNYEDGRGFSKNPFKAFRSNPGAAIAIGKWFTPGIGLRTKLQGIWGKSVWNEENIETENKYWMLNEHVLFNLSNLLYGYNENRVWNFIPFVGAGLARSCTYNRYAMGLSVGILNEFWVNKRLAINFEIGWNRYESDICGMPAEMGSGIMNHPNHVYAEVGVTYNLGKRTWNKVPDVDAIKALSQSQIDALNAQLADEKAENDRLKNELANKKSEPTVKYEKEYVTTPVSVFFNIDKAKIASKKDLVNVKNLADYAKDNNATLLVTGYADSATGPADYNRELSQKRAETVADELVKMGVNRSNIKIEAMGGVDTLVPPSYNRRATVEIVK</sequence>
<evidence type="ECO:0000256" key="3">
    <source>
        <dbReference type="SAM" id="SignalP"/>
    </source>
</evidence>
<keyword evidence="2" id="KW-0175">Coiled coil</keyword>
<protein>
    <submittedName>
        <fullName evidence="5">OmpA family protein</fullName>
    </submittedName>
</protein>
<dbReference type="SUPFAM" id="SSF103088">
    <property type="entry name" value="OmpA-like"/>
    <property type="match status" value="1"/>
</dbReference>